<sequence>MTKERASANEEARPVSLWENKDVKGHALCAEHMWRKHKDEVKSLRNRQAAYLDSLPTDPQEACHAAMRLMEGGHGYYPEGFEMARHLSCALEAMIRHSDTDDEGPERDAAIYLADKAVQSMMRATEQLDRIADILGNPGRVKREGA</sequence>
<protein>
    <submittedName>
        <fullName evidence="1">Uncharacterized protein</fullName>
    </submittedName>
</protein>
<gene>
    <name evidence="1" type="ORF">SAMN04487940_112120</name>
</gene>
<dbReference type="AlphaFoldDB" id="A0A975ZPI0"/>
<keyword evidence="2" id="KW-1185">Reference proteome</keyword>
<reference evidence="1 2" key="1">
    <citation type="submission" date="2016-10" db="EMBL/GenBank/DDBJ databases">
        <authorList>
            <person name="Varghese N."/>
            <person name="Submissions S."/>
        </authorList>
    </citation>
    <scope>NUCLEOTIDE SEQUENCE [LARGE SCALE GENOMIC DNA]</scope>
    <source>
        <strain evidence="1 2">FF3</strain>
    </source>
</reference>
<comment type="caution">
    <text evidence="1">The sequence shown here is derived from an EMBL/GenBank/DDBJ whole genome shotgun (WGS) entry which is preliminary data.</text>
</comment>
<accession>A0A975ZPI0</accession>
<name>A0A975ZPI0_9RHOB</name>
<organism evidence="1 2">
    <name type="scientific">Marinovum algicola</name>
    <dbReference type="NCBI Taxonomy" id="42444"/>
    <lineage>
        <taxon>Bacteria</taxon>
        <taxon>Pseudomonadati</taxon>
        <taxon>Pseudomonadota</taxon>
        <taxon>Alphaproteobacteria</taxon>
        <taxon>Rhodobacterales</taxon>
        <taxon>Roseobacteraceae</taxon>
        <taxon>Marinovum</taxon>
    </lineage>
</organism>
<proteinExistence type="predicted"/>
<dbReference type="GeneID" id="80819519"/>
<dbReference type="EMBL" id="FNYY01000012">
    <property type="protein sequence ID" value="SEJ87806.1"/>
    <property type="molecule type" value="Genomic_DNA"/>
</dbReference>
<dbReference type="Proteomes" id="UP000182932">
    <property type="component" value="Unassembled WGS sequence"/>
</dbReference>
<evidence type="ECO:0000313" key="1">
    <source>
        <dbReference type="EMBL" id="SEJ87806.1"/>
    </source>
</evidence>
<dbReference type="RefSeq" id="WP_139211418.1">
    <property type="nucleotide sequence ID" value="NZ_FNYY01000012.1"/>
</dbReference>
<evidence type="ECO:0000313" key="2">
    <source>
        <dbReference type="Proteomes" id="UP000182932"/>
    </source>
</evidence>